<feature type="region of interest" description="Disordered" evidence="5">
    <location>
        <begin position="1"/>
        <end position="21"/>
    </location>
</feature>
<keyword evidence="3" id="KW-0131">Cell cycle</keyword>
<comment type="function">
    <text evidence="1">May be involved in MAP kinase activation, epithelial sodium channel (ENaC) down-regulation and cell cycling.</text>
</comment>
<gene>
    <name evidence="7" type="ORF">HGM15179_001558</name>
</gene>
<dbReference type="Proteomes" id="UP000796761">
    <property type="component" value="Unassembled WGS sequence"/>
</dbReference>
<comment type="caution">
    <text evidence="7">The sequence shown here is derived from an EMBL/GenBank/DDBJ whole genome shotgun (WGS) entry which is preliminary data.</text>
</comment>
<dbReference type="Pfam" id="PF15063">
    <property type="entry name" value="TC1"/>
    <property type="match status" value="1"/>
</dbReference>
<evidence type="ECO:0000256" key="2">
    <source>
        <dbReference type="ARBA" id="ARBA00020697"/>
    </source>
</evidence>
<evidence type="ECO:0000313" key="7">
    <source>
        <dbReference type="EMBL" id="TRZ25499.1"/>
    </source>
</evidence>
<sequence length="224" mass="25566">MGTPASVVSDSPGRAAPATRARKWASANIFQGVGLRELRSLFRSGGAERPEERARLVWRYAGQRRMARALRRLRRRRPAQPGGGMATLRRFQHLRHTVTPLAQSQEQLKNKLHAALRKKECLEERAILQGKISLVEDQLAKLEEGRAQENREVIRDILKLEELKQEVCSLTAKRAKLQTTLLWLKEEKQLQEAALQFECGHFEEEKWQMGSLISSLQSSLSKSH</sequence>
<feature type="coiled-coil region" evidence="4">
    <location>
        <begin position="105"/>
        <end position="166"/>
    </location>
</feature>
<evidence type="ECO:0000256" key="3">
    <source>
        <dbReference type="ARBA" id="ARBA00023306"/>
    </source>
</evidence>
<dbReference type="InterPro" id="IPR020282">
    <property type="entry name" value="Avpi1/C8orf4_dom"/>
</dbReference>
<keyword evidence="8" id="KW-1185">Reference proteome</keyword>
<feature type="domain" description="Arginine vasopressin-induced protein 1/transcriptional and immune response regulator" evidence="6">
    <location>
        <begin position="1"/>
        <end position="74"/>
    </location>
</feature>
<name>A0A8K1GU93_9PASS</name>
<keyword evidence="4" id="KW-0175">Coiled coil</keyword>
<evidence type="ECO:0000256" key="5">
    <source>
        <dbReference type="SAM" id="MobiDB-lite"/>
    </source>
</evidence>
<evidence type="ECO:0000256" key="1">
    <source>
        <dbReference type="ARBA" id="ARBA00002403"/>
    </source>
</evidence>
<reference evidence="7" key="1">
    <citation type="submission" date="2019-04" db="EMBL/GenBank/DDBJ databases">
        <title>Genome assembly of Zosterops borbonicus 15179.</title>
        <authorList>
            <person name="Leroy T."/>
            <person name="Anselmetti Y."/>
            <person name="Tilak M.-K."/>
            <person name="Nabholz B."/>
        </authorList>
    </citation>
    <scope>NUCLEOTIDE SEQUENCE</scope>
    <source>
        <strain evidence="7">HGM_15179</strain>
        <tissue evidence="7">Muscle</tissue>
    </source>
</reference>
<dbReference type="InterPro" id="IPR039579">
    <property type="entry name" value="AVPI1"/>
</dbReference>
<organism evidence="7 8">
    <name type="scientific">Zosterops borbonicus</name>
    <dbReference type="NCBI Taxonomy" id="364589"/>
    <lineage>
        <taxon>Eukaryota</taxon>
        <taxon>Metazoa</taxon>
        <taxon>Chordata</taxon>
        <taxon>Craniata</taxon>
        <taxon>Vertebrata</taxon>
        <taxon>Euteleostomi</taxon>
        <taxon>Archelosauria</taxon>
        <taxon>Archosauria</taxon>
        <taxon>Dinosauria</taxon>
        <taxon>Saurischia</taxon>
        <taxon>Theropoda</taxon>
        <taxon>Coelurosauria</taxon>
        <taxon>Aves</taxon>
        <taxon>Neognathae</taxon>
        <taxon>Neoaves</taxon>
        <taxon>Telluraves</taxon>
        <taxon>Australaves</taxon>
        <taxon>Passeriformes</taxon>
        <taxon>Sylvioidea</taxon>
        <taxon>Zosteropidae</taxon>
        <taxon>Zosterops</taxon>
    </lineage>
</organism>
<dbReference type="EMBL" id="SWJQ01000024">
    <property type="protein sequence ID" value="TRZ25499.1"/>
    <property type="molecule type" value="Genomic_DNA"/>
</dbReference>
<dbReference type="AlphaFoldDB" id="A0A8K1GU93"/>
<dbReference type="PANTHER" id="PTHR14350">
    <property type="entry name" value="ARGININE VASOPRESSIN-INDUCED PROTEIN 1"/>
    <property type="match status" value="1"/>
</dbReference>
<proteinExistence type="predicted"/>
<evidence type="ECO:0000256" key="4">
    <source>
        <dbReference type="SAM" id="Coils"/>
    </source>
</evidence>
<evidence type="ECO:0000259" key="6">
    <source>
        <dbReference type="Pfam" id="PF15063"/>
    </source>
</evidence>
<evidence type="ECO:0000313" key="8">
    <source>
        <dbReference type="Proteomes" id="UP000796761"/>
    </source>
</evidence>
<protein>
    <recommendedName>
        <fullName evidence="2">Arginine vasopressin-induced protein 1</fullName>
    </recommendedName>
</protein>
<accession>A0A8K1GU93</accession>
<dbReference type="OrthoDB" id="9906905at2759"/>